<gene>
    <name evidence="2" type="ordered locus">MTR_3g464560</name>
</gene>
<accession>A0A072UWV8</accession>
<protein>
    <submittedName>
        <fullName evidence="2">Transmembrane protein, putative</fullName>
    </submittedName>
</protein>
<dbReference type="HOGENOM" id="CLU_1430005_0_0_1"/>
<name>A0A072UWV8_MEDTR</name>
<evidence type="ECO:0000313" key="3">
    <source>
        <dbReference type="EnsemblPlants" id="KEH34314"/>
    </source>
</evidence>
<proteinExistence type="predicted"/>
<keyword evidence="4" id="KW-1185">Reference proteome</keyword>
<sequence>MYFSELLGSRSASLHYPPWLHPYPHGDRPRIPKWGSSRMEFHLRMQISCLIIIFVLFLEGFSALIQQVEHPGRTAWNQNLSWGTLYYSHFICISLSFIFQVDEHPQGLSEFRAISLIGCYTQLYIDEGQSAPMWNSTSSSVPVVESTYRYDISDVVWNKYAPLKHLISQSTLVNSSLSRPDDSFLSPYSI</sequence>
<evidence type="ECO:0000313" key="2">
    <source>
        <dbReference type="EMBL" id="KEH34314.1"/>
    </source>
</evidence>
<feature type="transmembrane region" description="Helical" evidence="1">
    <location>
        <begin position="47"/>
        <end position="65"/>
    </location>
</feature>
<keyword evidence="1" id="KW-0472">Membrane</keyword>
<dbReference type="Proteomes" id="UP000002051">
    <property type="component" value="Chromosome 3"/>
</dbReference>
<reference evidence="2 4" key="2">
    <citation type="journal article" date="2014" name="BMC Genomics">
        <title>An improved genome release (version Mt4.0) for the model legume Medicago truncatula.</title>
        <authorList>
            <person name="Tang H."/>
            <person name="Krishnakumar V."/>
            <person name="Bidwell S."/>
            <person name="Rosen B."/>
            <person name="Chan A."/>
            <person name="Zhou S."/>
            <person name="Gentzbittel L."/>
            <person name="Childs K.L."/>
            <person name="Yandell M."/>
            <person name="Gundlach H."/>
            <person name="Mayer K.F."/>
            <person name="Schwartz D.C."/>
            <person name="Town C.D."/>
        </authorList>
    </citation>
    <scope>GENOME REANNOTATION</scope>
    <source>
        <strain evidence="2">A17</strain>
        <strain evidence="3 4">cv. Jemalong A17</strain>
    </source>
</reference>
<dbReference type="EnsemblPlants" id="KEH34314">
    <property type="protein sequence ID" value="KEH34314"/>
    <property type="gene ID" value="MTR_3g464560"/>
</dbReference>
<dbReference type="AlphaFoldDB" id="A0A072UWV8"/>
<dbReference type="EMBL" id="CM001219">
    <property type="protein sequence ID" value="KEH34314.1"/>
    <property type="molecule type" value="Genomic_DNA"/>
</dbReference>
<reference evidence="3" key="3">
    <citation type="submission" date="2015-04" db="UniProtKB">
        <authorList>
            <consortium name="EnsemblPlants"/>
        </authorList>
    </citation>
    <scope>IDENTIFICATION</scope>
    <source>
        <strain evidence="3">cv. Jemalong A17</strain>
    </source>
</reference>
<evidence type="ECO:0000256" key="1">
    <source>
        <dbReference type="SAM" id="Phobius"/>
    </source>
</evidence>
<organism evidence="2 4">
    <name type="scientific">Medicago truncatula</name>
    <name type="common">Barrel medic</name>
    <name type="synonym">Medicago tribuloides</name>
    <dbReference type="NCBI Taxonomy" id="3880"/>
    <lineage>
        <taxon>Eukaryota</taxon>
        <taxon>Viridiplantae</taxon>
        <taxon>Streptophyta</taxon>
        <taxon>Embryophyta</taxon>
        <taxon>Tracheophyta</taxon>
        <taxon>Spermatophyta</taxon>
        <taxon>Magnoliopsida</taxon>
        <taxon>eudicotyledons</taxon>
        <taxon>Gunneridae</taxon>
        <taxon>Pentapetalae</taxon>
        <taxon>rosids</taxon>
        <taxon>fabids</taxon>
        <taxon>Fabales</taxon>
        <taxon>Fabaceae</taxon>
        <taxon>Papilionoideae</taxon>
        <taxon>50 kb inversion clade</taxon>
        <taxon>NPAAA clade</taxon>
        <taxon>Hologalegina</taxon>
        <taxon>IRL clade</taxon>
        <taxon>Trifolieae</taxon>
        <taxon>Medicago</taxon>
    </lineage>
</organism>
<keyword evidence="1" id="KW-1133">Transmembrane helix</keyword>
<reference evidence="2 4" key="1">
    <citation type="journal article" date="2011" name="Nature">
        <title>The Medicago genome provides insight into the evolution of rhizobial symbioses.</title>
        <authorList>
            <person name="Young N.D."/>
            <person name="Debelle F."/>
            <person name="Oldroyd G.E."/>
            <person name="Geurts R."/>
            <person name="Cannon S.B."/>
            <person name="Udvardi M.K."/>
            <person name="Benedito V.A."/>
            <person name="Mayer K.F."/>
            <person name="Gouzy J."/>
            <person name="Schoof H."/>
            <person name="Van de Peer Y."/>
            <person name="Proost S."/>
            <person name="Cook D.R."/>
            <person name="Meyers B.C."/>
            <person name="Spannagl M."/>
            <person name="Cheung F."/>
            <person name="De Mita S."/>
            <person name="Krishnakumar V."/>
            <person name="Gundlach H."/>
            <person name="Zhou S."/>
            <person name="Mudge J."/>
            <person name="Bharti A.K."/>
            <person name="Murray J.D."/>
            <person name="Naoumkina M.A."/>
            <person name="Rosen B."/>
            <person name="Silverstein K.A."/>
            <person name="Tang H."/>
            <person name="Rombauts S."/>
            <person name="Zhao P.X."/>
            <person name="Zhou P."/>
            <person name="Barbe V."/>
            <person name="Bardou P."/>
            <person name="Bechner M."/>
            <person name="Bellec A."/>
            <person name="Berger A."/>
            <person name="Berges H."/>
            <person name="Bidwell S."/>
            <person name="Bisseling T."/>
            <person name="Choisne N."/>
            <person name="Couloux A."/>
            <person name="Denny R."/>
            <person name="Deshpande S."/>
            <person name="Dai X."/>
            <person name="Doyle J.J."/>
            <person name="Dudez A.M."/>
            <person name="Farmer A.D."/>
            <person name="Fouteau S."/>
            <person name="Franken C."/>
            <person name="Gibelin C."/>
            <person name="Gish J."/>
            <person name="Goldstein S."/>
            <person name="Gonzalez A.J."/>
            <person name="Green P.J."/>
            <person name="Hallab A."/>
            <person name="Hartog M."/>
            <person name="Hua A."/>
            <person name="Humphray S.J."/>
            <person name="Jeong D.H."/>
            <person name="Jing Y."/>
            <person name="Jocker A."/>
            <person name="Kenton S.M."/>
            <person name="Kim D.J."/>
            <person name="Klee K."/>
            <person name="Lai H."/>
            <person name="Lang C."/>
            <person name="Lin S."/>
            <person name="Macmil S.L."/>
            <person name="Magdelenat G."/>
            <person name="Matthews L."/>
            <person name="McCorrison J."/>
            <person name="Monaghan E.L."/>
            <person name="Mun J.H."/>
            <person name="Najar F.Z."/>
            <person name="Nicholson C."/>
            <person name="Noirot C."/>
            <person name="O'Bleness M."/>
            <person name="Paule C.R."/>
            <person name="Poulain J."/>
            <person name="Prion F."/>
            <person name="Qin B."/>
            <person name="Qu C."/>
            <person name="Retzel E.F."/>
            <person name="Riddle C."/>
            <person name="Sallet E."/>
            <person name="Samain S."/>
            <person name="Samson N."/>
            <person name="Sanders I."/>
            <person name="Saurat O."/>
            <person name="Scarpelli C."/>
            <person name="Schiex T."/>
            <person name="Segurens B."/>
            <person name="Severin A.J."/>
            <person name="Sherrier D.J."/>
            <person name="Shi R."/>
            <person name="Sims S."/>
            <person name="Singer S.R."/>
            <person name="Sinharoy S."/>
            <person name="Sterck L."/>
            <person name="Viollet A."/>
            <person name="Wang B.B."/>
            <person name="Wang K."/>
            <person name="Wang M."/>
            <person name="Wang X."/>
            <person name="Warfsmann J."/>
            <person name="Weissenbach J."/>
            <person name="White D.D."/>
            <person name="White J.D."/>
            <person name="Wiley G.B."/>
            <person name="Wincker P."/>
            <person name="Xing Y."/>
            <person name="Yang L."/>
            <person name="Yao Z."/>
            <person name="Ying F."/>
            <person name="Zhai J."/>
            <person name="Zhou L."/>
            <person name="Zuber A."/>
            <person name="Denarie J."/>
            <person name="Dixon R.A."/>
            <person name="May G.D."/>
            <person name="Schwartz D.C."/>
            <person name="Rogers J."/>
            <person name="Quetier F."/>
            <person name="Town C.D."/>
            <person name="Roe B.A."/>
        </authorList>
    </citation>
    <scope>NUCLEOTIDE SEQUENCE [LARGE SCALE GENOMIC DNA]</scope>
    <source>
        <strain evidence="2">A17</strain>
        <strain evidence="3 4">cv. Jemalong A17</strain>
    </source>
</reference>
<evidence type="ECO:0000313" key="4">
    <source>
        <dbReference type="Proteomes" id="UP000002051"/>
    </source>
</evidence>
<keyword evidence="1 2" id="KW-0812">Transmembrane</keyword>